<comment type="caution">
    <text evidence="2">The sequence shown here is derived from an EMBL/GenBank/DDBJ whole genome shotgun (WGS) entry which is preliminary data.</text>
</comment>
<evidence type="ECO:0000313" key="2">
    <source>
        <dbReference type="EMBL" id="KAF8446402.1"/>
    </source>
</evidence>
<protein>
    <submittedName>
        <fullName evidence="2">Uncharacterized protein</fullName>
    </submittedName>
</protein>
<feature type="region of interest" description="Disordered" evidence="1">
    <location>
        <begin position="72"/>
        <end position="100"/>
    </location>
</feature>
<organism evidence="2 3">
    <name type="scientific">Boletus edulis BED1</name>
    <dbReference type="NCBI Taxonomy" id="1328754"/>
    <lineage>
        <taxon>Eukaryota</taxon>
        <taxon>Fungi</taxon>
        <taxon>Dikarya</taxon>
        <taxon>Basidiomycota</taxon>
        <taxon>Agaricomycotina</taxon>
        <taxon>Agaricomycetes</taxon>
        <taxon>Agaricomycetidae</taxon>
        <taxon>Boletales</taxon>
        <taxon>Boletineae</taxon>
        <taxon>Boletaceae</taxon>
        <taxon>Boletoideae</taxon>
        <taxon>Boletus</taxon>
    </lineage>
</organism>
<dbReference type="EMBL" id="WHUW01000005">
    <property type="protein sequence ID" value="KAF8446402.1"/>
    <property type="molecule type" value="Genomic_DNA"/>
</dbReference>
<name>A0AAD4C2A3_BOLED</name>
<gene>
    <name evidence="2" type="ORF">L210DRAFT_3529952</name>
</gene>
<feature type="region of interest" description="Disordered" evidence="1">
    <location>
        <begin position="1"/>
        <end position="25"/>
    </location>
</feature>
<keyword evidence="3" id="KW-1185">Reference proteome</keyword>
<dbReference type="AlphaFoldDB" id="A0AAD4C2A3"/>
<reference evidence="2" key="1">
    <citation type="submission" date="2019-10" db="EMBL/GenBank/DDBJ databases">
        <authorList>
            <consortium name="DOE Joint Genome Institute"/>
            <person name="Kuo A."/>
            <person name="Miyauchi S."/>
            <person name="Kiss E."/>
            <person name="Drula E."/>
            <person name="Kohler A."/>
            <person name="Sanchez-Garcia M."/>
            <person name="Andreopoulos B."/>
            <person name="Barry K.W."/>
            <person name="Bonito G."/>
            <person name="Buee M."/>
            <person name="Carver A."/>
            <person name="Chen C."/>
            <person name="Cichocki N."/>
            <person name="Clum A."/>
            <person name="Culley D."/>
            <person name="Crous P.W."/>
            <person name="Fauchery L."/>
            <person name="Girlanda M."/>
            <person name="Hayes R."/>
            <person name="Keri Z."/>
            <person name="LaButti K."/>
            <person name="Lipzen A."/>
            <person name="Lombard V."/>
            <person name="Magnuson J."/>
            <person name="Maillard F."/>
            <person name="Morin E."/>
            <person name="Murat C."/>
            <person name="Nolan M."/>
            <person name="Ohm R."/>
            <person name="Pangilinan J."/>
            <person name="Pereira M."/>
            <person name="Perotto S."/>
            <person name="Peter M."/>
            <person name="Riley R."/>
            <person name="Sitrit Y."/>
            <person name="Stielow B."/>
            <person name="Szollosi G."/>
            <person name="Zifcakova L."/>
            <person name="Stursova M."/>
            <person name="Spatafora J.W."/>
            <person name="Tedersoo L."/>
            <person name="Vaario L.-M."/>
            <person name="Yamada A."/>
            <person name="Yan M."/>
            <person name="Wang P."/>
            <person name="Xu J."/>
            <person name="Bruns T."/>
            <person name="Baldrian P."/>
            <person name="Vilgalys R."/>
            <person name="Henrissat B."/>
            <person name="Grigoriev I.V."/>
            <person name="Hibbett D."/>
            <person name="Nagy L.G."/>
            <person name="Martin F.M."/>
        </authorList>
    </citation>
    <scope>NUCLEOTIDE SEQUENCE</scope>
    <source>
        <strain evidence="2">BED1</strain>
    </source>
</reference>
<feature type="compositionally biased region" description="Low complexity" evidence="1">
    <location>
        <begin position="76"/>
        <end position="100"/>
    </location>
</feature>
<sequence length="263" mass="28814">MSSSPLTDYPHLPPTTNTLDSHQRSRLIRSTRKLGAVLGTTPYLLENNASFVLLPLGRTTSKTLKRQGSIFTHNQSSSLSVTSSTSTSSSHDSSPSASSITLPCHVAPCVQSSEALSLNPPGLPTTRRRRPGDKIPQLHLRINTVPVLPTDNRVAPPLPHIPLTPITPTIPDVAETRRKRMAKLARHLGENVPAELVFASESALKPATITPNRRSQSLRVMPTAVAGFPDNRPNPGRPRQDWVGEWNRSNIKDVQKELRNLRV</sequence>
<accession>A0AAD4C2A3</accession>
<evidence type="ECO:0000256" key="1">
    <source>
        <dbReference type="SAM" id="MobiDB-lite"/>
    </source>
</evidence>
<dbReference type="Proteomes" id="UP001194468">
    <property type="component" value="Unassembled WGS sequence"/>
</dbReference>
<proteinExistence type="predicted"/>
<reference evidence="2" key="2">
    <citation type="journal article" date="2020" name="Nat. Commun.">
        <title>Large-scale genome sequencing of mycorrhizal fungi provides insights into the early evolution of symbiotic traits.</title>
        <authorList>
            <person name="Miyauchi S."/>
            <person name="Kiss E."/>
            <person name="Kuo A."/>
            <person name="Drula E."/>
            <person name="Kohler A."/>
            <person name="Sanchez-Garcia M."/>
            <person name="Morin E."/>
            <person name="Andreopoulos B."/>
            <person name="Barry K.W."/>
            <person name="Bonito G."/>
            <person name="Buee M."/>
            <person name="Carver A."/>
            <person name="Chen C."/>
            <person name="Cichocki N."/>
            <person name="Clum A."/>
            <person name="Culley D."/>
            <person name="Crous P.W."/>
            <person name="Fauchery L."/>
            <person name="Girlanda M."/>
            <person name="Hayes R.D."/>
            <person name="Keri Z."/>
            <person name="LaButti K."/>
            <person name="Lipzen A."/>
            <person name="Lombard V."/>
            <person name="Magnuson J."/>
            <person name="Maillard F."/>
            <person name="Murat C."/>
            <person name="Nolan M."/>
            <person name="Ohm R.A."/>
            <person name="Pangilinan J."/>
            <person name="Pereira M.F."/>
            <person name="Perotto S."/>
            <person name="Peter M."/>
            <person name="Pfister S."/>
            <person name="Riley R."/>
            <person name="Sitrit Y."/>
            <person name="Stielow J.B."/>
            <person name="Szollosi G."/>
            <person name="Zifcakova L."/>
            <person name="Stursova M."/>
            <person name="Spatafora J.W."/>
            <person name="Tedersoo L."/>
            <person name="Vaario L.M."/>
            <person name="Yamada A."/>
            <person name="Yan M."/>
            <person name="Wang P."/>
            <person name="Xu J."/>
            <person name="Bruns T."/>
            <person name="Baldrian P."/>
            <person name="Vilgalys R."/>
            <person name="Dunand C."/>
            <person name="Henrissat B."/>
            <person name="Grigoriev I.V."/>
            <person name="Hibbett D."/>
            <person name="Nagy L.G."/>
            <person name="Martin F.M."/>
        </authorList>
    </citation>
    <scope>NUCLEOTIDE SEQUENCE</scope>
    <source>
        <strain evidence="2">BED1</strain>
    </source>
</reference>
<evidence type="ECO:0000313" key="3">
    <source>
        <dbReference type="Proteomes" id="UP001194468"/>
    </source>
</evidence>